<sequence>MINAATAQLQGLTGQGVRIGIVDSGIKRTAPAVAGRVVASYAYIDPARNNLNVDDVVGHGTAVASLAAGAAVGAWPGGVAKGAELVSARIIGDTRPSDDGSGQGNAVNGPIGVAQVHQDLINNGVKVMNNSWGGLYWTNLGATAQIAAEYRPFITSNGGLVVFATGNEGRADPSSLAALPSQPGSAGSRPAADLERGWLAVTAVDSVNPNQRAAYANACGVAARYCLAAPGSAVFPDPASPDSNPTLVWNYGTSFAAPLVSGAAALVWQKYPYMSNDQVRQVLLGTATDIGAPGVDPVFGYGLLNVARAINGPGRFDWGDVTATVDTASSGSLWSNPISGSGGLVKLGGGLLALSADNSYSGGTRVEQGTLSLRGATLRSGASTLPGATLQFASGAARVVGTVDNGGTVALTTANTSPSIEGNYVQQASARLMIALGVNALQISGSAQLAGEVVVNGVISGYVLANGSRQDLLHTAGGVSGVFAGTGASTTGNSGLSLLNSHFGYDATNAWLVLDQVSVTAAAASAQVDAAGFAAAQRVQQAFAVLDTDATLRGSAFGAAASVQQVGGGNAGLAATLDSLSGRSHALANGLTFDSIDMSRRALATRFGQVQGRPLLGGSWRAALGEAGQGSFAGNAAETRGWMVGQDMPMGRNGVFGVAFGETRNQGSHGFGGDQGRDRQAQAQLYAGWGFGRGYALAQVGSGQFQRQLDRQLLLGASALGASSRYGGTFSTASLETGLRLGGARASLTPYVGASYMRLDSDGLSEQGGAGFGLRAGSSVASRSQALTGVRSERQWRRWTLRGYAEWKQTLAQSGQGLQASFVGVDAWVPLIGAYRANGSGLFGLALDAWAGPAARLSFGVDQRIGGGQDLHQVALRYNAGF</sequence>
<dbReference type="SMART" id="SM00869">
    <property type="entry name" value="Autotransporter"/>
    <property type="match status" value="1"/>
</dbReference>
<dbReference type="Gene3D" id="2.40.128.130">
    <property type="entry name" value="Autotransporter beta-domain"/>
    <property type="match status" value="1"/>
</dbReference>
<evidence type="ECO:0000256" key="6">
    <source>
        <dbReference type="PROSITE-ProRule" id="PRU01240"/>
    </source>
</evidence>
<dbReference type="InterPro" id="IPR022398">
    <property type="entry name" value="Peptidase_S8_His-AS"/>
</dbReference>
<dbReference type="CDD" id="cd04848">
    <property type="entry name" value="Peptidases_S8_Autotransporter_serine_protease_like"/>
    <property type="match status" value="1"/>
</dbReference>
<dbReference type="SUPFAM" id="SSF103515">
    <property type="entry name" value="Autotransporter"/>
    <property type="match status" value="1"/>
</dbReference>
<dbReference type="Pfam" id="PF03797">
    <property type="entry name" value="Autotransporter"/>
    <property type="match status" value="1"/>
</dbReference>
<evidence type="ECO:0000256" key="2">
    <source>
        <dbReference type="ARBA" id="ARBA00022670"/>
    </source>
</evidence>
<protein>
    <submittedName>
        <fullName evidence="8">Extracellular serine protease</fullName>
    </submittedName>
</protein>
<evidence type="ECO:0000256" key="4">
    <source>
        <dbReference type="ARBA" id="ARBA00022801"/>
    </source>
</evidence>
<evidence type="ECO:0000259" key="7">
    <source>
        <dbReference type="PROSITE" id="PS51208"/>
    </source>
</evidence>
<dbReference type="AlphaFoldDB" id="A0A7V8FHR8"/>
<dbReference type="PRINTS" id="PR00723">
    <property type="entry name" value="SUBTILISIN"/>
</dbReference>
<feature type="domain" description="Autotransporter" evidence="7">
    <location>
        <begin position="612"/>
        <end position="882"/>
    </location>
</feature>
<keyword evidence="3" id="KW-0732">Signal</keyword>
<dbReference type="Pfam" id="PF00082">
    <property type="entry name" value="Peptidase_S8"/>
    <property type="match status" value="1"/>
</dbReference>
<dbReference type="NCBIfam" id="TIGR02601">
    <property type="entry name" value="autotrns_rpt"/>
    <property type="match status" value="1"/>
</dbReference>
<feature type="active site" description="Charge relay system" evidence="6">
    <location>
        <position position="23"/>
    </location>
</feature>
<dbReference type="SUPFAM" id="SSF52743">
    <property type="entry name" value="Subtilisin-like"/>
    <property type="match status" value="1"/>
</dbReference>
<feature type="active site" description="Charge relay system" evidence="6">
    <location>
        <position position="254"/>
    </location>
</feature>
<keyword evidence="2 6" id="KW-0645">Protease</keyword>
<dbReference type="Proteomes" id="UP000487117">
    <property type="component" value="Unassembled WGS sequence"/>
</dbReference>
<dbReference type="InterPro" id="IPR005546">
    <property type="entry name" value="Autotransporte_beta"/>
</dbReference>
<gene>
    <name evidence="8" type="ORF">GAK31_01478</name>
</gene>
<dbReference type="PROSITE" id="PS51892">
    <property type="entry name" value="SUBTILASE"/>
    <property type="match status" value="1"/>
</dbReference>
<evidence type="ECO:0000313" key="9">
    <source>
        <dbReference type="Proteomes" id="UP000487117"/>
    </source>
</evidence>
<proteinExistence type="inferred from homology"/>
<dbReference type="GO" id="GO:0006508">
    <property type="term" value="P:proteolysis"/>
    <property type="evidence" value="ECO:0007669"/>
    <property type="project" value="UniProtKB-KW"/>
</dbReference>
<name>A0A7V8FHR8_STEMA</name>
<evidence type="ECO:0000313" key="8">
    <source>
        <dbReference type="EMBL" id="KAF1015994.1"/>
    </source>
</evidence>
<dbReference type="InterPro" id="IPR013425">
    <property type="entry name" value="Autotrns_rpt"/>
</dbReference>
<accession>A0A7V8FHR8</accession>
<dbReference type="PANTHER" id="PTHR43806:SF11">
    <property type="entry name" value="CEREVISIN-RELATED"/>
    <property type="match status" value="1"/>
</dbReference>
<organism evidence="8 9">
    <name type="scientific">Stenotrophomonas maltophilia</name>
    <name type="common">Pseudomonas maltophilia</name>
    <name type="synonym">Xanthomonas maltophilia</name>
    <dbReference type="NCBI Taxonomy" id="40324"/>
    <lineage>
        <taxon>Bacteria</taxon>
        <taxon>Pseudomonadati</taxon>
        <taxon>Pseudomonadota</taxon>
        <taxon>Gammaproteobacteria</taxon>
        <taxon>Lysobacterales</taxon>
        <taxon>Lysobacteraceae</taxon>
        <taxon>Stenotrophomonas</taxon>
        <taxon>Stenotrophomonas maltophilia group</taxon>
    </lineage>
</organism>
<dbReference type="InterPro" id="IPR036709">
    <property type="entry name" value="Autotransporte_beta_dom_sf"/>
</dbReference>
<keyword evidence="4 6" id="KW-0378">Hydrolase</keyword>
<reference evidence="9" key="1">
    <citation type="journal article" date="2020" name="MBio">
        <title>Horizontal gene transfer to a defensive symbiont with a reduced genome amongst a multipartite beetle microbiome.</title>
        <authorList>
            <person name="Waterworth S.C."/>
            <person name="Florez L.V."/>
            <person name="Rees E.R."/>
            <person name="Hertweck C."/>
            <person name="Kaltenpoth M."/>
            <person name="Kwan J.C."/>
        </authorList>
    </citation>
    <scope>NUCLEOTIDE SEQUENCE [LARGE SCALE GENOMIC DNA]</scope>
</reference>
<dbReference type="InterPro" id="IPR034061">
    <property type="entry name" value="Peptidases_S8_Autotransporter"/>
</dbReference>
<dbReference type="InterPro" id="IPR000209">
    <property type="entry name" value="Peptidase_S8/S53_dom"/>
</dbReference>
<dbReference type="InterPro" id="IPR050131">
    <property type="entry name" value="Peptidase_S8_subtilisin-like"/>
</dbReference>
<dbReference type="PROSITE" id="PS00137">
    <property type="entry name" value="SUBTILASE_HIS"/>
    <property type="match status" value="1"/>
</dbReference>
<dbReference type="InterPro" id="IPR023828">
    <property type="entry name" value="Peptidase_S8_Ser-AS"/>
</dbReference>
<keyword evidence="5 6" id="KW-0720">Serine protease</keyword>
<dbReference type="PANTHER" id="PTHR43806">
    <property type="entry name" value="PEPTIDASE S8"/>
    <property type="match status" value="1"/>
</dbReference>
<dbReference type="PROSITE" id="PS51208">
    <property type="entry name" value="AUTOTRANSPORTER"/>
    <property type="match status" value="1"/>
</dbReference>
<evidence type="ECO:0000256" key="3">
    <source>
        <dbReference type="ARBA" id="ARBA00022729"/>
    </source>
</evidence>
<comment type="similarity">
    <text evidence="1 6">Belongs to the peptidase S8 family.</text>
</comment>
<dbReference type="InterPro" id="IPR015500">
    <property type="entry name" value="Peptidase_S8_subtilisin-rel"/>
</dbReference>
<feature type="active site" description="Charge relay system" evidence="6">
    <location>
        <position position="59"/>
    </location>
</feature>
<dbReference type="GO" id="GO:0004252">
    <property type="term" value="F:serine-type endopeptidase activity"/>
    <property type="evidence" value="ECO:0007669"/>
    <property type="project" value="UniProtKB-UniRule"/>
</dbReference>
<dbReference type="Pfam" id="PF12951">
    <property type="entry name" value="PATR"/>
    <property type="match status" value="1"/>
</dbReference>
<evidence type="ECO:0000256" key="1">
    <source>
        <dbReference type="ARBA" id="ARBA00011073"/>
    </source>
</evidence>
<evidence type="ECO:0000256" key="5">
    <source>
        <dbReference type="ARBA" id="ARBA00022825"/>
    </source>
</evidence>
<comment type="caution">
    <text evidence="8">The sequence shown here is derived from an EMBL/GenBank/DDBJ whole genome shotgun (WGS) entry which is preliminary data.</text>
</comment>
<dbReference type="Gene3D" id="3.40.50.200">
    <property type="entry name" value="Peptidase S8/S53 domain"/>
    <property type="match status" value="1"/>
</dbReference>
<dbReference type="InterPro" id="IPR036852">
    <property type="entry name" value="Peptidase_S8/S53_dom_sf"/>
</dbReference>
<dbReference type="PROSITE" id="PS00138">
    <property type="entry name" value="SUBTILASE_SER"/>
    <property type="match status" value="1"/>
</dbReference>
<dbReference type="EMBL" id="WNDS01000002">
    <property type="protein sequence ID" value="KAF1015994.1"/>
    <property type="molecule type" value="Genomic_DNA"/>
</dbReference>